<dbReference type="Gene3D" id="3.30.70.270">
    <property type="match status" value="1"/>
</dbReference>
<feature type="non-terminal residue" evidence="5">
    <location>
        <position position="1"/>
    </location>
</feature>
<keyword evidence="1" id="KW-0863">Zinc-finger</keyword>
<gene>
    <name evidence="5" type="ORF">Tci_045973</name>
</gene>
<dbReference type="InterPro" id="IPR050951">
    <property type="entry name" value="Retrovirus_Pol_polyprotein"/>
</dbReference>
<reference evidence="5" key="1">
    <citation type="journal article" date="2019" name="Sci. Rep.">
        <title>Draft genome of Tanacetum cinerariifolium, the natural source of mosquito coil.</title>
        <authorList>
            <person name="Yamashiro T."/>
            <person name="Shiraishi A."/>
            <person name="Satake H."/>
            <person name="Nakayama K."/>
        </authorList>
    </citation>
    <scope>NUCLEOTIDE SEQUENCE</scope>
</reference>
<dbReference type="GO" id="GO:0003964">
    <property type="term" value="F:RNA-directed DNA polymerase activity"/>
    <property type="evidence" value="ECO:0007669"/>
    <property type="project" value="UniProtKB-KW"/>
</dbReference>
<keyword evidence="5" id="KW-0808">Transferase</keyword>
<evidence type="ECO:0000256" key="1">
    <source>
        <dbReference type="PROSITE-ProRule" id="PRU00047"/>
    </source>
</evidence>
<dbReference type="PANTHER" id="PTHR37984:SF5">
    <property type="entry name" value="PROTEIN NYNRIN-LIKE"/>
    <property type="match status" value="1"/>
</dbReference>
<evidence type="ECO:0000256" key="2">
    <source>
        <dbReference type="SAM" id="MobiDB-lite"/>
    </source>
</evidence>
<dbReference type="InterPro" id="IPR001584">
    <property type="entry name" value="Integrase_cat-core"/>
</dbReference>
<keyword evidence="1" id="KW-0479">Metal-binding</keyword>
<dbReference type="InterPro" id="IPR043502">
    <property type="entry name" value="DNA/RNA_pol_sf"/>
</dbReference>
<evidence type="ECO:0000313" key="5">
    <source>
        <dbReference type="EMBL" id="GEU73995.1"/>
    </source>
</evidence>
<dbReference type="InterPro" id="IPR036397">
    <property type="entry name" value="RNaseH_sf"/>
</dbReference>
<feature type="compositionally biased region" description="Low complexity" evidence="2">
    <location>
        <begin position="199"/>
        <end position="223"/>
    </location>
</feature>
<keyword evidence="5" id="KW-0695">RNA-directed DNA polymerase</keyword>
<dbReference type="EMBL" id="BKCJ010006797">
    <property type="protein sequence ID" value="GEU73995.1"/>
    <property type="molecule type" value="Genomic_DNA"/>
</dbReference>
<dbReference type="PROSITE" id="PS50994">
    <property type="entry name" value="INTEGRASE"/>
    <property type="match status" value="1"/>
</dbReference>
<accession>A0A6L2MNV6</accession>
<dbReference type="InterPro" id="IPR043128">
    <property type="entry name" value="Rev_trsase/Diguanyl_cyclase"/>
</dbReference>
<feature type="domain" description="Integrase catalytic" evidence="4">
    <location>
        <begin position="734"/>
        <end position="900"/>
    </location>
</feature>
<dbReference type="Gene3D" id="3.30.420.10">
    <property type="entry name" value="Ribonuclease H-like superfamily/Ribonuclease H"/>
    <property type="match status" value="1"/>
</dbReference>
<dbReference type="GO" id="GO:0003676">
    <property type="term" value="F:nucleic acid binding"/>
    <property type="evidence" value="ECO:0007669"/>
    <property type="project" value="InterPro"/>
</dbReference>
<feature type="domain" description="CCHC-type" evidence="3">
    <location>
        <begin position="382"/>
        <end position="397"/>
    </location>
</feature>
<evidence type="ECO:0000259" key="4">
    <source>
        <dbReference type="PROSITE" id="PS50994"/>
    </source>
</evidence>
<dbReference type="InterPro" id="IPR001878">
    <property type="entry name" value="Znf_CCHC"/>
</dbReference>
<organism evidence="5">
    <name type="scientific">Tanacetum cinerariifolium</name>
    <name type="common">Dalmatian daisy</name>
    <name type="synonym">Chrysanthemum cinerariifolium</name>
    <dbReference type="NCBI Taxonomy" id="118510"/>
    <lineage>
        <taxon>Eukaryota</taxon>
        <taxon>Viridiplantae</taxon>
        <taxon>Streptophyta</taxon>
        <taxon>Embryophyta</taxon>
        <taxon>Tracheophyta</taxon>
        <taxon>Spermatophyta</taxon>
        <taxon>Magnoliopsida</taxon>
        <taxon>eudicotyledons</taxon>
        <taxon>Gunneridae</taxon>
        <taxon>Pentapetalae</taxon>
        <taxon>asterids</taxon>
        <taxon>campanulids</taxon>
        <taxon>Asterales</taxon>
        <taxon>Asteraceae</taxon>
        <taxon>Asteroideae</taxon>
        <taxon>Anthemideae</taxon>
        <taxon>Anthemidinae</taxon>
        <taxon>Tanacetum</taxon>
    </lineage>
</organism>
<dbReference type="SUPFAM" id="SSF53098">
    <property type="entry name" value="Ribonuclease H-like"/>
    <property type="match status" value="1"/>
</dbReference>
<feature type="compositionally biased region" description="Polar residues" evidence="2">
    <location>
        <begin position="189"/>
        <end position="198"/>
    </location>
</feature>
<dbReference type="PANTHER" id="PTHR37984">
    <property type="entry name" value="PROTEIN CBG26694"/>
    <property type="match status" value="1"/>
</dbReference>
<dbReference type="SMART" id="SM00343">
    <property type="entry name" value="ZnF_C2HC"/>
    <property type="match status" value="3"/>
</dbReference>
<dbReference type="InterPro" id="IPR012337">
    <property type="entry name" value="RNaseH-like_sf"/>
</dbReference>
<dbReference type="SUPFAM" id="SSF56672">
    <property type="entry name" value="DNA/RNA polymerases"/>
    <property type="match status" value="1"/>
</dbReference>
<dbReference type="Gene3D" id="4.10.60.10">
    <property type="entry name" value="Zinc finger, CCHC-type"/>
    <property type="match status" value="1"/>
</dbReference>
<dbReference type="GO" id="GO:0008270">
    <property type="term" value="F:zinc ion binding"/>
    <property type="evidence" value="ECO:0007669"/>
    <property type="project" value="UniProtKB-KW"/>
</dbReference>
<keyword evidence="1" id="KW-0862">Zinc</keyword>
<name>A0A6L2MNV6_TANCI</name>
<proteinExistence type="predicted"/>
<evidence type="ECO:0000259" key="3">
    <source>
        <dbReference type="PROSITE" id="PS50158"/>
    </source>
</evidence>
<comment type="caution">
    <text evidence="5">The sequence shown here is derived from an EMBL/GenBank/DDBJ whole genome shotgun (WGS) entry which is preliminary data.</text>
</comment>
<feature type="region of interest" description="Disordered" evidence="2">
    <location>
        <begin position="188"/>
        <end position="227"/>
    </location>
</feature>
<dbReference type="AlphaFoldDB" id="A0A6L2MNV6"/>
<feature type="region of interest" description="Disordered" evidence="2">
    <location>
        <begin position="1059"/>
        <end position="1104"/>
    </location>
</feature>
<keyword evidence="5" id="KW-0548">Nucleotidyltransferase</keyword>
<dbReference type="Pfam" id="PF08284">
    <property type="entry name" value="RVP_2"/>
    <property type="match status" value="1"/>
</dbReference>
<protein>
    <submittedName>
        <fullName evidence="5">Putative reverse transcriptase domain-containing protein</fullName>
    </submittedName>
</protein>
<dbReference type="PROSITE" id="PS50158">
    <property type="entry name" value="ZF_CCHC"/>
    <property type="match status" value="1"/>
</dbReference>
<sequence>EEKCSYRAMVLVYLGEINLDLLQSNIYCKKDKNKGKWTKPSTGMDERRKMKPKGSSNMFCEIKGVWDLVSKTVYVHVTFKIPLQRIEDIETGQRELEARCLIAGGERASLLEQVASLGRSNVRLRGTMMMERGRVDRFWRRVRFVDSELRQIRRFRYYDGMRFRRLETFAVWRLALAAYEVTRDANTLEAENQSQNSSEGDNGNWGNRNNENVNGGNGNPNENDMGARPVAQECTHQDFMKCQPFNFKGTKGVVGLIRWFEKMETLFHISNCPEKYQISKADYDVHQDGLEDKDQVKKFIGGLPNNIQGNGYAVKNAENKKRLEVNQRDNCGQQPPFKRPNVRGQNAARAYTASNNERKSYNIPLPLYNKCKLHHEGLCTVRCGKCNKVGHLTRDCKMKDQNHGNKDGNKNRIGEARGKAYVLGGGDDNPDSNVVKGTFLLKNHYAFVLFDSGANQSFVSTTFSTLLDVTPDTLDVSYLFELADERISETNTILRVAKKETEDKSEEKRLEDVLTVRDFLEVFLEDFPGLPPTRQVEFLIDLVPGAAPVARAPYRLAPKEEHAEHLKSILKLLKKEELYAKFSKCDFWLSRIAKPMTKLTQKNVKFDWSEKAEAAFQPFKQKLYSASILALPENLKELNMRQHRWLELLNDYDCEIRYHPGKANVVADALSRKERNKPLQVQALVMTIGQNQPVQILNAQVEARKDEKFRTEDLCGIIKKLERRTDGTLCLNKRSWIPCREIATYENVTMDFVTKLPKTSTGKDTIWVIVDRLTKSAYFFLMKETDSMEKLMRQYLKEVVLRHRVSVSIISNRDNKFTSHFRKSLNKALDTQLDMSTAYHPQTDGQSERTIQTLEDMLHACVIDFGKGWDRYLPLVEFSYNNSYHTSIKAASFEVLYGQKFRSPTCWAKVGDAQLTGPEIVHETTEKIIQIKKRTIAYRLELPENLSKVYSTFHVSKLKKCLADEPLAIPLDEIQVDDKLHFVEEPVEIMDREVKHLKQSRIPIVKTFKKLLVEEYCRKDELQRLEAELWNHMMTGTEIEKYTIKFHELAAHHQTMDIIRDGGAPKGGDSGKKRKDNQRKNKGSSLPERRQRTARSYGVTAQEPKKYDGPYPKCGYCNLYHTENCPKCLWCKQMGHMIWHCPNGGNGDQGRRPVCYECGNLDHLRNVFPRFNQAPKNNTSNLMAPARGRVHVIWEEEAVQITTVVTGTFLLNDYYVFIFFDYGVDGSLSH</sequence>
<feature type="compositionally biased region" description="Basic residues" evidence="2">
    <location>
        <begin position="1072"/>
        <end position="1082"/>
    </location>
</feature>
<dbReference type="GO" id="GO:0015074">
    <property type="term" value="P:DNA integration"/>
    <property type="evidence" value="ECO:0007669"/>
    <property type="project" value="InterPro"/>
</dbReference>